<feature type="transmembrane region" description="Helical" evidence="4">
    <location>
        <begin position="115"/>
        <end position="135"/>
    </location>
</feature>
<feature type="transmembrane region" description="Helical" evidence="4">
    <location>
        <begin position="174"/>
        <end position="196"/>
    </location>
</feature>
<dbReference type="PROSITE" id="PS50850">
    <property type="entry name" value="MFS"/>
    <property type="match status" value="1"/>
</dbReference>
<dbReference type="Proteomes" id="UP001057520">
    <property type="component" value="Chromosome"/>
</dbReference>
<protein>
    <submittedName>
        <fullName evidence="6">MFS transporter</fullName>
    </submittedName>
</protein>
<dbReference type="EMBL" id="CP096040">
    <property type="protein sequence ID" value="USQ94726.1"/>
    <property type="molecule type" value="Genomic_DNA"/>
</dbReference>
<evidence type="ECO:0000313" key="7">
    <source>
        <dbReference type="Proteomes" id="UP001057520"/>
    </source>
</evidence>
<dbReference type="Pfam" id="PF07690">
    <property type="entry name" value="MFS_1"/>
    <property type="match status" value="1"/>
</dbReference>
<feature type="transmembrane region" description="Helical" evidence="4">
    <location>
        <begin position="90"/>
        <end position="109"/>
    </location>
</feature>
<feature type="domain" description="Major facilitator superfamily (MFS) profile" evidence="5">
    <location>
        <begin position="17"/>
        <end position="422"/>
    </location>
</feature>
<evidence type="ECO:0000259" key="5">
    <source>
        <dbReference type="PROSITE" id="PS50850"/>
    </source>
</evidence>
<proteinExistence type="predicted"/>
<reference evidence="6 7" key="1">
    <citation type="submission" date="2022-04" db="EMBL/GenBank/DDBJ databases">
        <title>Genome sequence of soybean root-associated Caulobacter segnis RL271.</title>
        <authorList>
            <person name="Longley R."/>
            <person name="Bonito G."/>
            <person name="Trigodet F."/>
            <person name="Crosson S."/>
            <person name="Fiebig A."/>
        </authorList>
    </citation>
    <scope>NUCLEOTIDE SEQUENCE [LARGE SCALE GENOMIC DNA]</scope>
    <source>
        <strain evidence="6 7">RL271</strain>
    </source>
</reference>
<feature type="transmembrane region" description="Helical" evidence="4">
    <location>
        <begin position="396"/>
        <end position="417"/>
    </location>
</feature>
<feature type="transmembrane region" description="Helical" evidence="4">
    <location>
        <begin position="55"/>
        <end position="78"/>
    </location>
</feature>
<dbReference type="InterPro" id="IPR050327">
    <property type="entry name" value="Proton-linked_MCT"/>
</dbReference>
<sequence length="427" mass="44928">MTTASRQTSRRPFGQNYAFVVAGAIFLALLAAAALRAAPGVLMLPLEKAFGWDRASISLAAAVGIFLYGLTGPFAAALMNSFGLRRTVTLALLLMAASTGLSAFMSASWQYVATWGVLAGFGSGAVAMVLGATVVNRWFVARRGLMLGLLTASTATGSLIFLPAMAFIAEHGGWKPVVITIATVCLVLAPLMWLLIPERPSDVGLRPFGAPDDYEPPAPINAGSALTYAFAALGRAAKTRTFWLLFLGFFICGLTTNGLVGVHMIAFCGDRGMPEVKAAGLLALMGLFDLFGTTASGWLTDRYDSRKLLFVYYVLRGLSLIYLPFSDFSVISLSAFAVFYGLDWIATVPPTVRLATEAFGDRDGPIVFGWIAAGHQLGAATAAIGAGVIRATQGQYVEAFIIAGTAGLVAGVASLMIRRAVPRPAMA</sequence>
<feature type="transmembrane region" description="Helical" evidence="4">
    <location>
        <begin position="147"/>
        <end position="168"/>
    </location>
</feature>
<keyword evidence="7" id="KW-1185">Reference proteome</keyword>
<keyword evidence="1 4" id="KW-0812">Transmembrane</keyword>
<feature type="transmembrane region" description="Helical" evidence="4">
    <location>
        <begin position="366"/>
        <end position="389"/>
    </location>
</feature>
<organism evidence="6 7">
    <name type="scientific">Caulobacter segnis</name>
    <dbReference type="NCBI Taxonomy" id="88688"/>
    <lineage>
        <taxon>Bacteria</taxon>
        <taxon>Pseudomonadati</taxon>
        <taxon>Pseudomonadota</taxon>
        <taxon>Alphaproteobacteria</taxon>
        <taxon>Caulobacterales</taxon>
        <taxon>Caulobacteraceae</taxon>
        <taxon>Caulobacter</taxon>
    </lineage>
</organism>
<keyword evidence="2 4" id="KW-1133">Transmembrane helix</keyword>
<gene>
    <name evidence="6" type="ORF">MZV50_19440</name>
</gene>
<dbReference type="Gene3D" id="1.20.1250.20">
    <property type="entry name" value="MFS general substrate transporter like domains"/>
    <property type="match status" value="2"/>
</dbReference>
<dbReference type="InterPro" id="IPR011701">
    <property type="entry name" value="MFS"/>
</dbReference>
<evidence type="ECO:0000256" key="1">
    <source>
        <dbReference type="ARBA" id="ARBA00022692"/>
    </source>
</evidence>
<dbReference type="SUPFAM" id="SSF103473">
    <property type="entry name" value="MFS general substrate transporter"/>
    <property type="match status" value="1"/>
</dbReference>
<evidence type="ECO:0000256" key="3">
    <source>
        <dbReference type="ARBA" id="ARBA00023136"/>
    </source>
</evidence>
<dbReference type="PANTHER" id="PTHR11360">
    <property type="entry name" value="MONOCARBOXYLATE TRANSPORTER"/>
    <property type="match status" value="1"/>
</dbReference>
<dbReference type="InterPro" id="IPR036259">
    <property type="entry name" value="MFS_trans_sf"/>
</dbReference>
<name>A0ABY4ZPU3_9CAUL</name>
<feature type="transmembrane region" description="Helical" evidence="4">
    <location>
        <begin position="278"/>
        <end position="299"/>
    </location>
</feature>
<feature type="transmembrane region" description="Helical" evidence="4">
    <location>
        <begin position="242"/>
        <end position="266"/>
    </location>
</feature>
<keyword evidence="3 4" id="KW-0472">Membrane</keyword>
<dbReference type="InterPro" id="IPR020846">
    <property type="entry name" value="MFS_dom"/>
</dbReference>
<evidence type="ECO:0000256" key="2">
    <source>
        <dbReference type="ARBA" id="ARBA00022989"/>
    </source>
</evidence>
<evidence type="ECO:0000256" key="4">
    <source>
        <dbReference type="SAM" id="Phobius"/>
    </source>
</evidence>
<dbReference type="CDD" id="cd17355">
    <property type="entry name" value="MFS_YcxA_like"/>
    <property type="match status" value="1"/>
</dbReference>
<feature type="transmembrane region" description="Helical" evidence="4">
    <location>
        <begin position="320"/>
        <end position="346"/>
    </location>
</feature>
<evidence type="ECO:0000313" key="6">
    <source>
        <dbReference type="EMBL" id="USQ94726.1"/>
    </source>
</evidence>
<feature type="transmembrane region" description="Helical" evidence="4">
    <location>
        <begin position="16"/>
        <end position="35"/>
    </location>
</feature>
<accession>A0ABY4ZPU3</accession>
<dbReference type="PANTHER" id="PTHR11360:SF284">
    <property type="entry name" value="EG:103B4.3 PROTEIN-RELATED"/>
    <property type="match status" value="1"/>
</dbReference>